<dbReference type="InterPro" id="IPR003718">
    <property type="entry name" value="OsmC/Ohr_fam"/>
</dbReference>
<dbReference type="RefSeq" id="WP_116960332.1">
    <property type="nucleotide sequence ID" value="NZ_QVLS01000011.1"/>
</dbReference>
<gene>
    <name evidence="1" type="ORF">DY262_17225</name>
</gene>
<proteinExistence type="predicted"/>
<dbReference type="AlphaFoldDB" id="A0A372EGG2"/>
<evidence type="ECO:0000313" key="1">
    <source>
        <dbReference type="EMBL" id="RFP77492.1"/>
    </source>
</evidence>
<dbReference type="SUPFAM" id="SSF82784">
    <property type="entry name" value="OsmC-like"/>
    <property type="match status" value="1"/>
</dbReference>
<dbReference type="InterPro" id="IPR036102">
    <property type="entry name" value="OsmC/Ohrsf"/>
</dbReference>
<organism evidence="1 2">
    <name type="scientific">Hydrogenophaga borbori</name>
    <dbReference type="NCBI Taxonomy" id="2294117"/>
    <lineage>
        <taxon>Bacteria</taxon>
        <taxon>Pseudomonadati</taxon>
        <taxon>Pseudomonadota</taxon>
        <taxon>Betaproteobacteria</taxon>
        <taxon>Burkholderiales</taxon>
        <taxon>Comamonadaceae</taxon>
        <taxon>Hydrogenophaga</taxon>
    </lineage>
</organism>
<evidence type="ECO:0000313" key="2">
    <source>
        <dbReference type="Proteomes" id="UP000261931"/>
    </source>
</evidence>
<sequence>MRISASLTHAPGQHQVVLRTGDAEHTLAVAAKAAGGGSATNGGEFLMLALATCYCNDLYREAARLGVVLERVEVQAEAEFAGIGLAARNVRYRARVQSPAPPDTIARLLRETDAVAEVHNTLRQGVPVQRIDGGPT</sequence>
<accession>A0A372EGG2</accession>
<dbReference type="Proteomes" id="UP000261931">
    <property type="component" value="Unassembled WGS sequence"/>
</dbReference>
<dbReference type="Pfam" id="PF02566">
    <property type="entry name" value="OsmC"/>
    <property type="match status" value="1"/>
</dbReference>
<protein>
    <submittedName>
        <fullName evidence="1">OsmC family peroxiredoxin</fullName>
    </submittedName>
</protein>
<dbReference type="EMBL" id="QVLS01000011">
    <property type="protein sequence ID" value="RFP77492.1"/>
    <property type="molecule type" value="Genomic_DNA"/>
</dbReference>
<keyword evidence="2" id="KW-1185">Reference proteome</keyword>
<reference evidence="1 2" key="1">
    <citation type="submission" date="2018-08" db="EMBL/GenBank/DDBJ databases">
        <title>Hydrogenophaga sp. LA-38 isolated from sludge.</title>
        <authorList>
            <person name="Im W.-T."/>
        </authorList>
    </citation>
    <scope>NUCLEOTIDE SEQUENCE [LARGE SCALE GENOMIC DNA]</scope>
    <source>
        <strain evidence="1 2">LA-38</strain>
    </source>
</reference>
<comment type="caution">
    <text evidence="1">The sequence shown here is derived from an EMBL/GenBank/DDBJ whole genome shotgun (WGS) entry which is preliminary data.</text>
</comment>
<name>A0A372EGG2_9BURK</name>
<dbReference type="Gene3D" id="3.30.300.20">
    <property type="match status" value="1"/>
</dbReference>
<dbReference type="InterPro" id="IPR015946">
    <property type="entry name" value="KH_dom-like_a/b"/>
</dbReference>